<name>A0A2V2NEV8_9EURY</name>
<comment type="caution">
    <text evidence="2">The sequence shown here is derived from an EMBL/GenBank/DDBJ whole genome shotgun (WGS) entry which is preliminary data.</text>
</comment>
<feature type="transmembrane region" description="Helical" evidence="1">
    <location>
        <begin position="6"/>
        <end position="25"/>
    </location>
</feature>
<proteinExistence type="predicted"/>
<gene>
    <name evidence="2" type="ORF">DK846_01400</name>
</gene>
<evidence type="ECO:0000313" key="3">
    <source>
        <dbReference type="Proteomes" id="UP000245657"/>
    </source>
</evidence>
<sequence length="70" mass="7622">MIWEILTGFLGSLSVINTIAAILLYRQYVKLAYESVEFAELVITSIEEAEDGSVSIDPLSLAASSMDHVS</sequence>
<keyword evidence="1" id="KW-0812">Transmembrane</keyword>
<accession>A0A2V2NEV8</accession>
<keyword evidence="1" id="KW-1133">Transmembrane helix</keyword>
<protein>
    <submittedName>
        <fullName evidence="2">Uncharacterized protein</fullName>
    </submittedName>
</protein>
<organism evidence="2 3">
    <name type="scientific">Methanospirillum lacunae</name>
    <dbReference type="NCBI Taxonomy" id="668570"/>
    <lineage>
        <taxon>Archaea</taxon>
        <taxon>Methanobacteriati</taxon>
        <taxon>Methanobacteriota</taxon>
        <taxon>Stenosarchaea group</taxon>
        <taxon>Methanomicrobia</taxon>
        <taxon>Methanomicrobiales</taxon>
        <taxon>Methanospirillaceae</taxon>
        <taxon>Methanospirillum</taxon>
    </lineage>
</organism>
<dbReference type="RefSeq" id="WP_109967133.1">
    <property type="nucleotide sequence ID" value="NZ_CP176093.1"/>
</dbReference>
<dbReference type="EMBL" id="QGMY01000002">
    <property type="protein sequence ID" value="PWR73853.1"/>
    <property type="molecule type" value="Genomic_DNA"/>
</dbReference>
<dbReference type="AlphaFoldDB" id="A0A2V2NEV8"/>
<dbReference type="Proteomes" id="UP000245657">
    <property type="component" value="Unassembled WGS sequence"/>
</dbReference>
<dbReference type="GeneID" id="97549184"/>
<evidence type="ECO:0000313" key="2">
    <source>
        <dbReference type="EMBL" id="PWR73853.1"/>
    </source>
</evidence>
<keyword evidence="1" id="KW-0472">Membrane</keyword>
<keyword evidence="3" id="KW-1185">Reference proteome</keyword>
<dbReference type="OrthoDB" id="118982at2157"/>
<reference evidence="2 3" key="1">
    <citation type="submission" date="2018-05" db="EMBL/GenBank/DDBJ databases">
        <title>Draft genome of Methanospirillum lacunae Ki8-1.</title>
        <authorList>
            <person name="Dueholm M.S."/>
            <person name="Nielsen P.H."/>
            <person name="Bakmann L.F."/>
            <person name="Otzen D.E."/>
        </authorList>
    </citation>
    <scope>NUCLEOTIDE SEQUENCE [LARGE SCALE GENOMIC DNA]</scope>
    <source>
        <strain evidence="2 3">Ki8-1</strain>
    </source>
</reference>
<evidence type="ECO:0000256" key="1">
    <source>
        <dbReference type="SAM" id="Phobius"/>
    </source>
</evidence>